<gene>
    <name evidence="7" type="ORF">BCF53_12143</name>
</gene>
<dbReference type="Proteomes" id="UP000295793">
    <property type="component" value="Unassembled WGS sequence"/>
</dbReference>
<dbReference type="SUPFAM" id="SSF46626">
    <property type="entry name" value="Cytochrome c"/>
    <property type="match status" value="1"/>
</dbReference>
<dbReference type="AlphaFoldDB" id="A0A4R3HY29"/>
<protein>
    <submittedName>
        <fullName evidence="7">Cytochrome c553</fullName>
    </submittedName>
</protein>
<accession>A0A4R3HY29</accession>
<keyword evidence="3 4" id="KW-0408">Iron</keyword>
<dbReference type="EMBL" id="SLZR01000021">
    <property type="protein sequence ID" value="TCS37125.1"/>
    <property type="molecule type" value="Genomic_DNA"/>
</dbReference>
<dbReference type="RefSeq" id="WP_132703571.1">
    <property type="nucleotide sequence ID" value="NZ_SLZR01000021.1"/>
</dbReference>
<dbReference type="GO" id="GO:0020037">
    <property type="term" value="F:heme binding"/>
    <property type="evidence" value="ECO:0007669"/>
    <property type="project" value="InterPro"/>
</dbReference>
<dbReference type="GO" id="GO:0046872">
    <property type="term" value="F:metal ion binding"/>
    <property type="evidence" value="ECO:0007669"/>
    <property type="project" value="UniProtKB-KW"/>
</dbReference>
<dbReference type="GO" id="GO:0009055">
    <property type="term" value="F:electron transfer activity"/>
    <property type="evidence" value="ECO:0007669"/>
    <property type="project" value="InterPro"/>
</dbReference>
<dbReference type="InterPro" id="IPR036909">
    <property type="entry name" value="Cyt_c-like_dom_sf"/>
</dbReference>
<evidence type="ECO:0000256" key="3">
    <source>
        <dbReference type="ARBA" id="ARBA00023004"/>
    </source>
</evidence>
<feature type="domain" description="Cytochrome c" evidence="6">
    <location>
        <begin position="20"/>
        <end position="96"/>
    </location>
</feature>
<dbReference type="OrthoDB" id="5872844at2"/>
<keyword evidence="5" id="KW-0732">Signal</keyword>
<dbReference type="InterPro" id="IPR009056">
    <property type="entry name" value="Cyt_c-like_dom"/>
</dbReference>
<evidence type="ECO:0000313" key="7">
    <source>
        <dbReference type="EMBL" id="TCS37125.1"/>
    </source>
</evidence>
<evidence type="ECO:0000256" key="1">
    <source>
        <dbReference type="ARBA" id="ARBA00022617"/>
    </source>
</evidence>
<feature type="signal peptide" evidence="5">
    <location>
        <begin position="1"/>
        <end position="17"/>
    </location>
</feature>
<evidence type="ECO:0000259" key="6">
    <source>
        <dbReference type="PROSITE" id="PS51007"/>
    </source>
</evidence>
<evidence type="ECO:0000256" key="4">
    <source>
        <dbReference type="PROSITE-ProRule" id="PRU00433"/>
    </source>
</evidence>
<evidence type="ECO:0000256" key="5">
    <source>
        <dbReference type="SAM" id="SignalP"/>
    </source>
</evidence>
<feature type="chain" id="PRO_5020339031" evidence="5">
    <location>
        <begin position="18"/>
        <end position="179"/>
    </location>
</feature>
<organism evidence="7 8">
    <name type="scientific">Reinekea marinisedimentorum</name>
    <dbReference type="NCBI Taxonomy" id="230495"/>
    <lineage>
        <taxon>Bacteria</taxon>
        <taxon>Pseudomonadati</taxon>
        <taxon>Pseudomonadota</taxon>
        <taxon>Gammaproteobacteria</taxon>
        <taxon>Oceanospirillales</taxon>
        <taxon>Saccharospirillaceae</taxon>
        <taxon>Reinekea</taxon>
    </lineage>
</organism>
<keyword evidence="1 4" id="KW-0349">Heme</keyword>
<keyword evidence="2 4" id="KW-0479">Metal-binding</keyword>
<comment type="caution">
    <text evidence="7">The sequence shown here is derived from an EMBL/GenBank/DDBJ whole genome shotgun (WGS) entry which is preliminary data.</text>
</comment>
<evidence type="ECO:0000313" key="8">
    <source>
        <dbReference type="Proteomes" id="UP000295793"/>
    </source>
</evidence>
<proteinExistence type="predicted"/>
<sequence>MRIAWLMLPLLCAAVWASDAQLEYGRELFLTSGGYGCAVCHGPVADGAGQAGGYIRGASLESLQQSLQQVAPMQPLASLFSEQDVNALAAYLSSLAQTPLLSLTFSEGSWQVQYERWQAGDVVDVVVFNNSFESLPVNLSPLGIEPFQLAPLERQAKTGQVTDLAQNLAHLKARFSLLE</sequence>
<name>A0A4R3HY29_9GAMM</name>
<reference evidence="7 8" key="1">
    <citation type="submission" date="2019-03" db="EMBL/GenBank/DDBJ databases">
        <title>Genomic Encyclopedia of Archaeal and Bacterial Type Strains, Phase II (KMG-II): from individual species to whole genera.</title>
        <authorList>
            <person name="Goeker M."/>
        </authorList>
    </citation>
    <scope>NUCLEOTIDE SEQUENCE [LARGE SCALE GENOMIC DNA]</scope>
    <source>
        <strain evidence="7 8">DSM 15388</strain>
    </source>
</reference>
<evidence type="ECO:0000256" key="2">
    <source>
        <dbReference type="ARBA" id="ARBA00022723"/>
    </source>
</evidence>
<dbReference type="Gene3D" id="1.10.760.10">
    <property type="entry name" value="Cytochrome c-like domain"/>
    <property type="match status" value="1"/>
</dbReference>
<dbReference type="PROSITE" id="PS51007">
    <property type="entry name" value="CYTC"/>
    <property type="match status" value="1"/>
</dbReference>
<keyword evidence="8" id="KW-1185">Reference proteome</keyword>